<keyword evidence="2" id="KW-0223">Dioxygenase</keyword>
<gene>
    <name evidence="2" type="ORF">HNQ61_001704</name>
</gene>
<dbReference type="SUPFAM" id="SSF54593">
    <property type="entry name" value="Glyoxalase/Bleomycin resistance protein/Dihydroxybiphenyl dioxygenase"/>
    <property type="match status" value="1"/>
</dbReference>
<organism evidence="2 3">
    <name type="scientific">Longimicrobium terrae</name>
    <dbReference type="NCBI Taxonomy" id="1639882"/>
    <lineage>
        <taxon>Bacteria</taxon>
        <taxon>Pseudomonadati</taxon>
        <taxon>Gemmatimonadota</taxon>
        <taxon>Longimicrobiia</taxon>
        <taxon>Longimicrobiales</taxon>
        <taxon>Longimicrobiaceae</taxon>
        <taxon>Longimicrobium</taxon>
    </lineage>
</organism>
<dbReference type="PROSITE" id="PS51819">
    <property type="entry name" value="VOC"/>
    <property type="match status" value="1"/>
</dbReference>
<dbReference type="Gene3D" id="3.10.180.10">
    <property type="entry name" value="2,3-Dihydroxybiphenyl 1,2-Dioxygenase, domain 1"/>
    <property type="match status" value="1"/>
</dbReference>
<protein>
    <submittedName>
        <fullName evidence="2">Catechol 2,3-dioxygenase-like lactoylglutathione lyase family enzyme</fullName>
    </submittedName>
</protein>
<reference evidence="2 3" key="1">
    <citation type="submission" date="2020-08" db="EMBL/GenBank/DDBJ databases">
        <title>Genomic Encyclopedia of Type Strains, Phase IV (KMG-IV): sequencing the most valuable type-strain genomes for metagenomic binning, comparative biology and taxonomic classification.</title>
        <authorList>
            <person name="Goeker M."/>
        </authorList>
    </citation>
    <scope>NUCLEOTIDE SEQUENCE [LARGE SCALE GENOMIC DNA]</scope>
    <source>
        <strain evidence="2 3">DSM 29007</strain>
    </source>
</reference>
<keyword evidence="2" id="KW-0456">Lyase</keyword>
<keyword evidence="2" id="KW-0560">Oxidoreductase</keyword>
<feature type="domain" description="VOC" evidence="1">
    <location>
        <begin position="1"/>
        <end position="118"/>
    </location>
</feature>
<dbReference type="InterPro" id="IPR004360">
    <property type="entry name" value="Glyas_Fos-R_dOase_dom"/>
</dbReference>
<dbReference type="PANTHER" id="PTHR36437:SF2">
    <property type="entry name" value="GLYOXALASE_BLEOMYCIN RESISTANCE PROTEIN_DIOXYGENASE"/>
    <property type="match status" value="1"/>
</dbReference>
<dbReference type="GO" id="GO:0051213">
    <property type="term" value="F:dioxygenase activity"/>
    <property type="evidence" value="ECO:0007669"/>
    <property type="project" value="UniProtKB-KW"/>
</dbReference>
<dbReference type="AlphaFoldDB" id="A0A841GN72"/>
<evidence type="ECO:0000313" key="2">
    <source>
        <dbReference type="EMBL" id="MBB6070087.1"/>
    </source>
</evidence>
<accession>A0A841GN72</accession>
<keyword evidence="3" id="KW-1185">Reference proteome</keyword>
<dbReference type="GO" id="GO:0016829">
    <property type="term" value="F:lyase activity"/>
    <property type="evidence" value="ECO:0007669"/>
    <property type="project" value="UniProtKB-KW"/>
</dbReference>
<sequence length="130" mass="14121">MADQATALRFYTEVLGFQKKAEIPMGEFSWLTVVSPEAPDGVELVLEPNSNPAALAFQAALREQSIPMTAFLVDDVHAEHERLQQQGVMFRTPPMAAGPVTIAIFDDTVGNLIQIYSMNAQPDQDASATA</sequence>
<dbReference type="Proteomes" id="UP000582837">
    <property type="component" value="Unassembled WGS sequence"/>
</dbReference>
<comment type="caution">
    <text evidence="2">The sequence shown here is derived from an EMBL/GenBank/DDBJ whole genome shotgun (WGS) entry which is preliminary data.</text>
</comment>
<dbReference type="EMBL" id="JACHIA010000003">
    <property type="protein sequence ID" value="MBB6070087.1"/>
    <property type="molecule type" value="Genomic_DNA"/>
</dbReference>
<dbReference type="InterPro" id="IPR037523">
    <property type="entry name" value="VOC_core"/>
</dbReference>
<dbReference type="PANTHER" id="PTHR36437">
    <property type="entry name" value="GLYOXALASE/BLEOMYCIN RESISTANCE PROTEIN/DIOXYGENASE"/>
    <property type="match status" value="1"/>
</dbReference>
<evidence type="ECO:0000313" key="3">
    <source>
        <dbReference type="Proteomes" id="UP000582837"/>
    </source>
</evidence>
<name>A0A841GN72_9BACT</name>
<evidence type="ECO:0000259" key="1">
    <source>
        <dbReference type="PROSITE" id="PS51819"/>
    </source>
</evidence>
<proteinExistence type="predicted"/>
<dbReference type="Pfam" id="PF00903">
    <property type="entry name" value="Glyoxalase"/>
    <property type="match status" value="1"/>
</dbReference>
<dbReference type="InterPro" id="IPR029068">
    <property type="entry name" value="Glyas_Bleomycin-R_OHBP_Dase"/>
</dbReference>